<dbReference type="GO" id="GO:0017004">
    <property type="term" value="P:cytochrome complex assembly"/>
    <property type="evidence" value="ECO:0007669"/>
    <property type="project" value="UniProtKB-KW"/>
</dbReference>
<keyword evidence="9" id="KW-1185">Reference proteome</keyword>
<dbReference type="GO" id="GO:0016887">
    <property type="term" value="F:ATP hydrolysis activity"/>
    <property type="evidence" value="ECO:0007669"/>
    <property type="project" value="InterPro"/>
</dbReference>
<feature type="domain" description="ABC transporter" evidence="7">
    <location>
        <begin position="26"/>
        <end position="239"/>
    </location>
</feature>
<sequence length="239" mass="25472">MLAKHGSRRWESTISGYHDTPPTSRLQACELSVFRGERLVLDDISLSLAPGEAMILHGANGSGKSTLLRVLAGLRQADGGHVLWAGSDIAADRAAHASRVAYLGHQDALKPGLTLRENLHLACVLADTAPDEAIDAFALQPLADLPARLLSAGQKRRTALARVAVSQRPLWLLDEPTLGLDTHAIERFGHVMADHRTRGGVIVATTHVPLPLDDTRSLVLPDLAAFPLSGGHDTEGLSV</sequence>
<dbReference type="InterPro" id="IPR003593">
    <property type="entry name" value="AAA+_ATPase"/>
</dbReference>
<proteinExistence type="predicted"/>
<dbReference type="GO" id="GO:0022857">
    <property type="term" value="F:transmembrane transporter activity"/>
    <property type="evidence" value="ECO:0007669"/>
    <property type="project" value="InterPro"/>
</dbReference>
<keyword evidence="2" id="KW-0547">Nucleotide-binding</keyword>
<name>A0A850PED4_9PROT</name>
<evidence type="ECO:0000256" key="2">
    <source>
        <dbReference type="ARBA" id="ARBA00022741"/>
    </source>
</evidence>
<dbReference type="InterPro" id="IPR027417">
    <property type="entry name" value="P-loop_NTPase"/>
</dbReference>
<evidence type="ECO:0000259" key="7">
    <source>
        <dbReference type="PROSITE" id="PS50893"/>
    </source>
</evidence>
<dbReference type="Proteomes" id="UP000585665">
    <property type="component" value="Unassembled WGS sequence"/>
</dbReference>
<keyword evidence="1" id="KW-0813">Transport</keyword>
<keyword evidence="4 8" id="KW-0067">ATP-binding</keyword>
<keyword evidence="3" id="KW-0201">Cytochrome c-type biogenesis</keyword>
<dbReference type="NCBIfam" id="TIGR01189">
    <property type="entry name" value="ccmA"/>
    <property type="match status" value="1"/>
</dbReference>
<organism evidence="8 9">
    <name type="scientific">Ameyamaea chiangmaiensis</name>
    <dbReference type="NCBI Taxonomy" id="442969"/>
    <lineage>
        <taxon>Bacteria</taxon>
        <taxon>Pseudomonadati</taxon>
        <taxon>Pseudomonadota</taxon>
        <taxon>Alphaproteobacteria</taxon>
        <taxon>Acetobacterales</taxon>
        <taxon>Acetobacteraceae</taxon>
        <taxon>Ameyamaea</taxon>
    </lineage>
</organism>
<dbReference type="EMBL" id="JABXXR010000068">
    <property type="protein sequence ID" value="NVN40830.1"/>
    <property type="molecule type" value="Genomic_DNA"/>
</dbReference>
<dbReference type="SMART" id="SM00382">
    <property type="entry name" value="AAA"/>
    <property type="match status" value="1"/>
</dbReference>
<evidence type="ECO:0000313" key="9">
    <source>
        <dbReference type="Proteomes" id="UP000585665"/>
    </source>
</evidence>
<keyword evidence="5" id="KW-1278">Translocase</keyword>
<evidence type="ECO:0000256" key="4">
    <source>
        <dbReference type="ARBA" id="ARBA00022840"/>
    </source>
</evidence>
<dbReference type="Gene3D" id="3.40.50.300">
    <property type="entry name" value="P-loop containing nucleotide triphosphate hydrolases"/>
    <property type="match status" value="1"/>
</dbReference>
<dbReference type="PROSITE" id="PS50893">
    <property type="entry name" value="ABC_TRANSPORTER_2"/>
    <property type="match status" value="1"/>
</dbReference>
<dbReference type="SUPFAM" id="SSF52540">
    <property type="entry name" value="P-loop containing nucleoside triphosphate hydrolases"/>
    <property type="match status" value="1"/>
</dbReference>
<dbReference type="Pfam" id="PF00005">
    <property type="entry name" value="ABC_tran"/>
    <property type="match status" value="1"/>
</dbReference>
<dbReference type="InterPro" id="IPR005895">
    <property type="entry name" value="ABC_transptr_haem_export_CcmA"/>
</dbReference>
<evidence type="ECO:0000256" key="6">
    <source>
        <dbReference type="ARBA" id="ARBA00023136"/>
    </source>
</evidence>
<gene>
    <name evidence="8" type="primary">ccmA</name>
    <name evidence="8" type="ORF">HUK82_09680</name>
</gene>
<dbReference type="PANTHER" id="PTHR43499:SF1">
    <property type="entry name" value="ABC TRANSPORTER I FAMILY MEMBER 1"/>
    <property type="match status" value="1"/>
</dbReference>
<dbReference type="GO" id="GO:0005524">
    <property type="term" value="F:ATP binding"/>
    <property type="evidence" value="ECO:0007669"/>
    <property type="project" value="UniProtKB-KW"/>
</dbReference>
<evidence type="ECO:0000256" key="1">
    <source>
        <dbReference type="ARBA" id="ARBA00022448"/>
    </source>
</evidence>
<evidence type="ECO:0000313" key="8">
    <source>
        <dbReference type="EMBL" id="NVN40830.1"/>
    </source>
</evidence>
<dbReference type="RefSeq" id="WP_176613767.1">
    <property type="nucleotide sequence ID" value="NZ_JABXXR010000068.1"/>
</dbReference>
<reference evidence="8 9" key="1">
    <citation type="submission" date="2020-06" db="EMBL/GenBank/DDBJ databases">
        <title>Description of novel acetic acid bacteria.</title>
        <authorList>
            <person name="Sombolestani A."/>
        </authorList>
    </citation>
    <scope>NUCLEOTIDE SEQUENCE [LARGE SCALE GENOMIC DNA]</scope>
    <source>
        <strain evidence="8 9">LMG 27010</strain>
    </source>
</reference>
<keyword evidence="6" id="KW-0472">Membrane</keyword>
<accession>A0A850PED4</accession>
<evidence type="ECO:0000256" key="5">
    <source>
        <dbReference type="ARBA" id="ARBA00022967"/>
    </source>
</evidence>
<evidence type="ECO:0000256" key="3">
    <source>
        <dbReference type="ARBA" id="ARBA00022748"/>
    </source>
</evidence>
<dbReference type="InterPro" id="IPR003439">
    <property type="entry name" value="ABC_transporter-like_ATP-bd"/>
</dbReference>
<comment type="caution">
    <text evidence="8">The sequence shown here is derived from an EMBL/GenBank/DDBJ whole genome shotgun (WGS) entry which is preliminary data.</text>
</comment>
<dbReference type="PANTHER" id="PTHR43499">
    <property type="entry name" value="ABC TRANSPORTER I FAMILY MEMBER 1"/>
    <property type="match status" value="1"/>
</dbReference>
<dbReference type="AlphaFoldDB" id="A0A850PED4"/>
<protein>
    <submittedName>
        <fullName evidence="8">Heme ABC exporter ATP-binding protein CcmA</fullName>
    </submittedName>
</protein>